<dbReference type="STRING" id="313367.JSE7799_03132"/>
<proteinExistence type="predicted"/>
<accession>A0A0M7BCD8</accession>
<dbReference type="AlphaFoldDB" id="A0A0M7BCD8"/>
<evidence type="ECO:0000313" key="2">
    <source>
        <dbReference type="Proteomes" id="UP000049455"/>
    </source>
</evidence>
<dbReference type="EMBL" id="CYPR01000206">
    <property type="protein sequence ID" value="CUH40400.1"/>
    <property type="molecule type" value="Genomic_DNA"/>
</dbReference>
<dbReference type="Proteomes" id="UP000049455">
    <property type="component" value="Unassembled WGS sequence"/>
</dbReference>
<gene>
    <name evidence="1" type="ORF">JSE7799_03132</name>
</gene>
<protein>
    <submittedName>
        <fullName evidence="1">Uncharacterized protein</fullName>
    </submittedName>
</protein>
<keyword evidence="2" id="KW-1185">Reference proteome</keyword>
<evidence type="ECO:0000313" key="1">
    <source>
        <dbReference type="EMBL" id="CUH40400.1"/>
    </source>
</evidence>
<reference evidence="1 2" key="1">
    <citation type="submission" date="2015-09" db="EMBL/GenBank/DDBJ databases">
        <authorList>
            <person name="Jackson K.R."/>
            <person name="Lunt B.L."/>
            <person name="Fisher J.N.B."/>
            <person name="Gardner A.V."/>
            <person name="Bailey M.E."/>
            <person name="Deus L.M."/>
            <person name="Earl A.S."/>
            <person name="Gibby P.D."/>
            <person name="Hartmann K.A."/>
            <person name="Liu J.E."/>
            <person name="Manci A.M."/>
            <person name="Nielsen D.A."/>
            <person name="Solomon M.B."/>
            <person name="Breakwell D.P."/>
            <person name="Burnett S.H."/>
            <person name="Grose J.H."/>
        </authorList>
    </citation>
    <scope>NUCLEOTIDE SEQUENCE [LARGE SCALE GENOMIC DNA]</scope>
    <source>
        <strain evidence="1 2">CECT 7799</strain>
    </source>
</reference>
<name>A0A0M7BCD8_9RHOB</name>
<sequence>MAAADEVRLRTSVVGRRTAIAGRLLVPRGVELEHLGTGSSNLRSNLRRKWITWMRHRFRRRGRDTCAA</sequence>
<organism evidence="1 2">
    <name type="scientific">Jannaschia seosinensis</name>
    <dbReference type="NCBI Taxonomy" id="313367"/>
    <lineage>
        <taxon>Bacteria</taxon>
        <taxon>Pseudomonadati</taxon>
        <taxon>Pseudomonadota</taxon>
        <taxon>Alphaproteobacteria</taxon>
        <taxon>Rhodobacterales</taxon>
        <taxon>Roseobacteraceae</taxon>
        <taxon>Jannaschia</taxon>
    </lineage>
</organism>